<evidence type="ECO:0000313" key="2">
    <source>
        <dbReference type="Proteomes" id="UP000295438"/>
    </source>
</evidence>
<dbReference type="RefSeq" id="WP_133390807.1">
    <property type="nucleotide sequence ID" value="NZ_SMUW01000034.1"/>
</dbReference>
<dbReference type="SUPFAM" id="SSF63825">
    <property type="entry name" value="YWTD domain"/>
    <property type="match status" value="1"/>
</dbReference>
<dbReference type="EMBL" id="SMUW01000034">
    <property type="protein sequence ID" value="TDK44065.1"/>
    <property type="molecule type" value="Genomic_DNA"/>
</dbReference>
<proteinExistence type="predicted"/>
<dbReference type="PROSITE" id="PS51257">
    <property type="entry name" value="PROKAR_LIPOPROTEIN"/>
    <property type="match status" value="1"/>
</dbReference>
<dbReference type="AlphaFoldDB" id="A0A4R5UY43"/>
<gene>
    <name evidence="1" type="ORF">E1898_10305</name>
</gene>
<name>A0A4R5UY43_9BACT</name>
<dbReference type="Proteomes" id="UP000295438">
    <property type="component" value="Unassembled WGS sequence"/>
</dbReference>
<dbReference type="InterPro" id="IPR025316">
    <property type="entry name" value="DUF4221"/>
</dbReference>
<sequence>MKKLLSLLMITLLFSCGEKPNSTSVSAEGFEFSYEIDTVKVNSGDLLLAVDRGLSHMALSPDKNSLYFYNSTEKRLDEIDLNNYEIVRSIQFTQEGPKGIGSLSVYEFHITEKGEIFTSSFDAIRKMDSSGELMTRLNWDEMDFVAEQIPPMTIASFAGDFNDEGNLFFGTYGKSRGGNSSGEGLIVINWEEEKATLKEVPLLAALEEYEIVLEGEIQTVSSDRFYLQEFNNQVLISTNGVNGISIYDYKSDSLIEKTYSSDMLPERRAGNFPRKVNSMEVLQDAVKAKALEHQFGPFVYDEKSKRFYRISYYRSVSPLDGEKWNFILSIFDQNLNLLHDIADFPSFTGNVFFRDGRLYKGINLDDELYFIRLKIKPTK</sequence>
<organism evidence="1 2">
    <name type="scientific">Algoriphagus formosus</name>
    <dbReference type="NCBI Taxonomy" id="2007308"/>
    <lineage>
        <taxon>Bacteria</taxon>
        <taxon>Pseudomonadati</taxon>
        <taxon>Bacteroidota</taxon>
        <taxon>Cytophagia</taxon>
        <taxon>Cytophagales</taxon>
        <taxon>Cyclobacteriaceae</taxon>
        <taxon>Algoriphagus</taxon>
    </lineage>
</organism>
<accession>A0A4R5UY43</accession>
<comment type="caution">
    <text evidence="1">The sequence shown here is derived from an EMBL/GenBank/DDBJ whole genome shotgun (WGS) entry which is preliminary data.</text>
</comment>
<dbReference type="Pfam" id="PF13970">
    <property type="entry name" value="DUF4221"/>
    <property type="match status" value="1"/>
</dbReference>
<reference evidence="1 2" key="1">
    <citation type="submission" date="2019-03" db="EMBL/GenBank/DDBJ databases">
        <title>Algoriphagus aquimaris sp. nov., isolated form marine sediment in Pohang, Korea.</title>
        <authorList>
            <person name="Kim J."/>
            <person name="Yoon S.-H."/>
            <person name="Lee S.-S."/>
        </authorList>
    </citation>
    <scope>NUCLEOTIDE SEQUENCE [LARGE SCALE GENOMIC DNA]</scope>
    <source>
        <strain evidence="1 2">F21</strain>
    </source>
</reference>
<keyword evidence="2" id="KW-1185">Reference proteome</keyword>
<evidence type="ECO:0000313" key="1">
    <source>
        <dbReference type="EMBL" id="TDK44065.1"/>
    </source>
</evidence>
<protein>
    <submittedName>
        <fullName evidence="1">DUF4221 domain-containing protein</fullName>
    </submittedName>
</protein>